<evidence type="ECO:0000256" key="5">
    <source>
        <dbReference type="ARBA" id="ARBA00023136"/>
    </source>
</evidence>
<evidence type="ECO:0000256" key="1">
    <source>
        <dbReference type="ARBA" id="ARBA00004141"/>
    </source>
</evidence>
<keyword evidence="9" id="KW-1185">Reference proteome</keyword>
<comment type="subcellular location">
    <subcellularLocation>
        <location evidence="1 7">Membrane</location>
        <topology evidence="1 7">Multi-pass membrane protein</topology>
    </subcellularLocation>
</comment>
<evidence type="ECO:0000256" key="6">
    <source>
        <dbReference type="PIRSR" id="PIRSR002419-1"/>
    </source>
</evidence>
<evidence type="ECO:0000313" key="8">
    <source>
        <dbReference type="EMBL" id="OAF69701.1"/>
    </source>
</evidence>
<feature type="transmembrane region" description="Helical" evidence="7">
    <location>
        <begin position="56"/>
        <end position="79"/>
    </location>
</feature>
<gene>
    <name evidence="8" type="ORF">A3Q56_02544</name>
</gene>
<feature type="transmembrane region" description="Helical" evidence="7">
    <location>
        <begin position="85"/>
        <end position="111"/>
    </location>
</feature>
<feature type="transmembrane region" description="Helical" evidence="7">
    <location>
        <begin position="206"/>
        <end position="230"/>
    </location>
</feature>
<keyword evidence="5 7" id="KW-0472">Membrane</keyword>
<evidence type="ECO:0000256" key="2">
    <source>
        <dbReference type="ARBA" id="ARBA00006840"/>
    </source>
</evidence>
<dbReference type="PRINTS" id="PR00259">
    <property type="entry name" value="TMFOUR"/>
</dbReference>
<dbReference type="PANTHER" id="PTHR19282">
    <property type="entry name" value="TETRASPANIN"/>
    <property type="match status" value="1"/>
</dbReference>
<dbReference type="InterPro" id="IPR018499">
    <property type="entry name" value="Tetraspanin/Peripherin"/>
</dbReference>
<dbReference type="Pfam" id="PF00335">
    <property type="entry name" value="Tetraspanin"/>
    <property type="match status" value="1"/>
</dbReference>
<dbReference type="EMBL" id="LWCA01000241">
    <property type="protein sequence ID" value="OAF69701.1"/>
    <property type="molecule type" value="Genomic_DNA"/>
</dbReference>
<sequence length="238" mass="26843">MGFFVQFARFSLIFFNFLFWLAGICMLGLSIWIMVDPYLSFKLCETDLIGMASMSIISYLLIGISAFSIIIGFIGYFGALKKNQVFIAIYIIIIVLILLSELAVGVMAILFKEDAIKMLTKPFNEPTSLEFRDIIQSELKCCGIDGPDDVDVKIVPSCCVLKDDSRCKIEKENILDWDQCSNRIPTFVNHSGCDDKINEFVNKYGYIFIYIGFGVAGFQVFGLLIAITLICSLRPIYK</sequence>
<dbReference type="GO" id="GO:0005886">
    <property type="term" value="C:plasma membrane"/>
    <property type="evidence" value="ECO:0007669"/>
    <property type="project" value="TreeGrafter"/>
</dbReference>
<dbReference type="CDD" id="cd03127">
    <property type="entry name" value="tetraspanin_LEL"/>
    <property type="match status" value="1"/>
</dbReference>
<dbReference type="Gene3D" id="1.10.1450.10">
    <property type="entry name" value="Tetraspanin"/>
    <property type="match status" value="1"/>
</dbReference>
<evidence type="ECO:0000313" key="9">
    <source>
        <dbReference type="Proteomes" id="UP000078046"/>
    </source>
</evidence>
<protein>
    <recommendedName>
        <fullName evidence="7">Tetraspanin</fullName>
    </recommendedName>
</protein>
<evidence type="ECO:0000256" key="7">
    <source>
        <dbReference type="RuleBase" id="RU361218"/>
    </source>
</evidence>
<dbReference type="AlphaFoldDB" id="A0A177B803"/>
<organism evidence="8 9">
    <name type="scientific">Intoshia linei</name>
    <dbReference type="NCBI Taxonomy" id="1819745"/>
    <lineage>
        <taxon>Eukaryota</taxon>
        <taxon>Metazoa</taxon>
        <taxon>Spiralia</taxon>
        <taxon>Lophotrochozoa</taxon>
        <taxon>Mesozoa</taxon>
        <taxon>Orthonectida</taxon>
        <taxon>Rhopaluridae</taxon>
        <taxon>Intoshia</taxon>
    </lineage>
</organism>
<dbReference type="Proteomes" id="UP000078046">
    <property type="component" value="Unassembled WGS sequence"/>
</dbReference>
<dbReference type="PIRSF" id="PIRSF002419">
    <property type="entry name" value="Tetraspanin"/>
    <property type="match status" value="1"/>
</dbReference>
<comment type="caution">
    <text evidence="8">The sequence shown here is derived from an EMBL/GenBank/DDBJ whole genome shotgun (WGS) entry which is preliminary data.</text>
</comment>
<feature type="transmembrane region" description="Helical" evidence="7">
    <location>
        <begin position="12"/>
        <end position="35"/>
    </location>
</feature>
<keyword evidence="4 7" id="KW-1133">Transmembrane helix</keyword>
<dbReference type="PANTHER" id="PTHR19282:SF551">
    <property type="entry name" value="RE08073P-RELATED"/>
    <property type="match status" value="1"/>
</dbReference>
<evidence type="ECO:0000256" key="4">
    <source>
        <dbReference type="ARBA" id="ARBA00022989"/>
    </source>
</evidence>
<name>A0A177B803_9BILA</name>
<evidence type="ECO:0000256" key="3">
    <source>
        <dbReference type="ARBA" id="ARBA00022692"/>
    </source>
</evidence>
<keyword evidence="3 7" id="KW-0812">Transmembrane</keyword>
<accession>A0A177B803</accession>
<keyword evidence="6" id="KW-1015">Disulfide bond</keyword>
<dbReference type="OrthoDB" id="10033535at2759"/>
<proteinExistence type="inferred from homology"/>
<reference evidence="8 9" key="1">
    <citation type="submission" date="2016-04" db="EMBL/GenBank/DDBJ databases">
        <title>The genome of Intoshia linei affirms orthonectids as highly simplified spiralians.</title>
        <authorList>
            <person name="Mikhailov K.V."/>
            <person name="Slusarev G.S."/>
            <person name="Nikitin M.A."/>
            <person name="Logacheva M.D."/>
            <person name="Penin A."/>
            <person name="Aleoshin V."/>
            <person name="Panchin Y.V."/>
        </authorList>
    </citation>
    <scope>NUCLEOTIDE SEQUENCE [LARGE SCALE GENOMIC DNA]</scope>
    <source>
        <strain evidence="8">Intl2013</strain>
        <tissue evidence="8">Whole animal</tissue>
    </source>
</reference>
<comment type="similarity">
    <text evidence="2 7">Belongs to the tetraspanin (TM4SF) family.</text>
</comment>
<dbReference type="SUPFAM" id="SSF48652">
    <property type="entry name" value="Tetraspanin"/>
    <property type="match status" value="1"/>
</dbReference>
<feature type="disulfide bond" evidence="6">
    <location>
        <begin position="142"/>
        <end position="159"/>
    </location>
</feature>
<dbReference type="InterPro" id="IPR000301">
    <property type="entry name" value="Tetraspanin_animals"/>
</dbReference>
<dbReference type="InterPro" id="IPR008952">
    <property type="entry name" value="Tetraspanin_EC2_sf"/>
</dbReference>